<sequence length="100" mass="11218">MIAKKKSTRSTWIDPDDAPELTDEDFARGVWTIGEKVVSREEALKALNKVTRGRPAGTATKSSTTVRFDNDVLDAFKASGKGWQSRMNAALRDWLKEHRP</sequence>
<dbReference type="EMBL" id="JACHEO010000006">
    <property type="protein sequence ID" value="MBB5347697.1"/>
    <property type="molecule type" value="Genomic_DNA"/>
</dbReference>
<evidence type="ECO:0000313" key="2">
    <source>
        <dbReference type="EMBL" id="MBB5347697.1"/>
    </source>
</evidence>
<gene>
    <name evidence="2" type="ORF">HNQ81_001421</name>
</gene>
<reference evidence="2 3" key="1">
    <citation type="submission" date="2020-08" db="EMBL/GenBank/DDBJ databases">
        <title>Genomic Encyclopedia of Type Strains, Phase IV (KMG-IV): sequencing the most valuable type-strain genomes for metagenomic binning, comparative biology and taxonomic classification.</title>
        <authorList>
            <person name="Goeker M."/>
        </authorList>
    </citation>
    <scope>NUCLEOTIDE SEQUENCE [LARGE SCALE GENOMIC DNA]</scope>
    <source>
        <strain evidence="2 3">DSM 28570</strain>
    </source>
</reference>
<accession>A0A840UN57</accession>
<comment type="caution">
    <text evidence="2">The sequence shown here is derived from an EMBL/GenBank/DDBJ whole genome shotgun (WGS) entry which is preliminary data.</text>
</comment>
<dbReference type="Proteomes" id="UP000539642">
    <property type="component" value="Unassembled WGS sequence"/>
</dbReference>
<dbReference type="AlphaFoldDB" id="A0A840UN57"/>
<organism evidence="2 3">
    <name type="scientific">Desulfoprunum benzoelyticum</name>
    <dbReference type="NCBI Taxonomy" id="1506996"/>
    <lineage>
        <taxon>Bacteria</taxon>
        <taxon>Pseudomonadati</taxon>
        <taxon>Thermodesulfobacteriota</taxon>
        <taxon>Desulfobulbia</taxon>
        <taxon>Desulfobulbales</taxon>
        <taxon>Desulfobulbaceae</taxon>
        <taxon>Desulfoprunum</taxon>
    </lineage>
</organism>
<dbReference type="Pfam" id="PF14384">
    <property type="entry name" value="BrnA_antitoxin"/>
    <property type="match status" value="1"/>
</dbReference>
<evidence type="ECO:0000256" key="1">
    <source>
        <dbReference type="SAM" id="MobiDB-lite"/>
    </source>
</evidence>
<proteinExistence type="predicted"/>
<feature type="region of interest" description="Disordered" evidence="1">
    <location>
        <begin position="1"/>
        <end position="20"/>
    </location>
</feature>
<dbReference type="InterPro" id="IPR025528">
    <property type="entry name" value="BrnA_antitoxin"/>
</dbReference>
<evidence type="ECO:0000313" key="3">
    <source>
        <dbReference type="Proteomes" id="UP000539642"/>
    </source>
</evidence>
<protein>
    <submittedName>
        <fullName evidence="2">Uncharacterized protein (DUF4415 family)</fullName>
    </submittedName>
</protein>
<keyword evidence="3" id="KW-1185">Reference proteome</keyword>
<name>A0A840UN57_9BACT</name>
<dbReference type="RefSeq" id="WP_183349693.1">
    <property type="nucleotide sequence ID" value="NZ_JACHEO010000006.1"/>
</dbReference>